<accession>A0ABQ4WZ96</accession>
<keyword evidence="3" id="KW-0808">Transferase</keyword>
<dbReference type="PANTHER" id="PTHR33223">
    <property type="entry name" value="CCHC-TYPE DOMAIN-CONTAINING PROTEIN"/>
    <property type="match status" value="1"/>
</dbReference>
<comment type="caution">
    <text evidence="3">The sequence shown here is derived from an EMBL/GenBank/DDBJ whole genome shotgun (WGS) entry which is preliminary data.</text>
</comment>
<proteinExistence type="predicted"/>
<feature type="domain" description="Retrotransposon gag" evidence="2">
    <location>
        <begin position="301"/>
        <end position="391"/>
    </location>
</feature>
<gene>
    <name evidence="3" type="ORF">Tco_0653026</name>
</gene>
<dbReference type="PANTHER" id="PTHR33223:SF11">
    <property type="entry name" value="ELEMENT PROTEIN, PUTATIVE-RELATED"/>
    <property type="match status" value="1"/>
</dbReference>
<evidence type="ECO:0000256" key="1">
    <source>
        <dbReference type="SAM" id="MobiDB-lite"/>
    </source>
</evidence>
<dbReference type="GO" id="GO:0003964">
    <property type="term" value="F:RNA-directed DNA polymerase activity"/>
    <property type="evidence" value="ECO:0007669"/>
    <property type="project" value="UniProtKB-KW"/>
</dbReference>
<evidence type="ECO:0000313" key="3">
    <source>
        <dbReference type="EMBL" id="GJS58242.1"/>
    </source>
</evidence>
<dbReference type="InterPro" id="IPR005162">
    <property type="entry name" value="Retrotrans_gag_dom"/>
</dbReference>
<evidence type="ECO:0000313" key="4">
    <source>
        <dbReference type="Proteomes" id="UP001151760"/>
    </source>
</evidence>
<organism evidence="3 4">
    <name type="scientific">Tanacetum coccineum</name>
    <dbReference type="NCBI Taxonomy" id="301880"/>
    <lineage>
        <taxon>Eukaryota</taxon>
        <taxon>Viridiplantae</taxon>
        <taxon>Streptophyta</taxon>
        <taxon>Embryophyta</taxon>
        <taxon>Tracheophyta</taxon>
        <taxon>Spermatophyta</taxon>
        <taxon>Magnoliopsida</taxon>
        <taxon>eudicotyledons</taxon>
        <taxon>Gunneridae</taxon>
        <taxon>Pentapetalae</taxon>
        <taxon>asterids</taxon>
        <taxon>campanulids</taxon>
        <taxon>Asterales</taxon>
        <taxon>Asteraceae</taxon>
        <taxon>Asteroideae</taxon>
        <taxon>Anthemideae</taxon>
        <taxon>Anthemidinae</taxon>
        <taxon>Tanacetum</taxon>
    </lineage>
</organism>
<feature type="region of interest" description="Disordered" evidence="1">
    <location>
        <begin position="1"/>
        <end position="25"/>
    </location>
</feature>
<keyword evidence="3" id="KW-0548">Nucleotidyltransferase</keyword>
<evidence type="ECO:0000259" key="2">
    <source>
        <dbReference type="Pfam" id="PF03732"/>
    </source>
</evidence>
<reference evidence="3" key="1">
    <citation type="journal article" date="2022" name="Int. J. Mol. Sci.">
        <title>Draft Genome of Tanacetum Coccineum: Genomic Comparison of Closely Related Tanacetum-Family Plants.</title>
        <authorList>
            <person name="Yamashiro T."/>
            <person name="Shiraishi A."/>
            <person name="Nakayama K."/>
            <person name="Satake H."/>
        </authorList>
    </citation>
    <scope>NUCLEOTIDE SEQUENCE</scope>
</reference>
<dbReference type="Proteomes" id="UP001151760">
    <property type="component" value="Unassembled WGS sequence"/>
</dbReference>
<dbReference type="Pfam" id="PF03732">
    <property type="entry name" value="Retrotrans_gag"/>
    <property type="match status" value="1"/>
</dbReference>
<dbReference type="EMBL" id="BQNB010009064">
    <property type="protein sequence ID" value="GJS58242.1"/>
    <property type="molecule type" value="Genomic_DNA"/>
</dbReference>
<sequence>MTPPPGFSTPPQIPNITTSERPPATTTMFAATTPENTPFSYRASTSNNPNPTISPAFVEANYEILESLLRERRRHTRNEDLRTELEYFSEDYDEEREMEPRPEPHREATLTLRLRSPGIRKQQERVMRFEDAPNREGNRRGRNAEGIRSLEIEEREGENRGQIFPHFWWLTWAERNTIGNPPARSTFAYHPQGGYIPQAFTNNSVPSYNGPMHPTVTPSSSYPFAPPNIPAYPNLAGPFANSAGSITLFVRWIEDYPLPDELKIPSHFGSYDGKGDPNNFLHLFEGAICMQKWLMHVSCHMFTYTLKDSARIWWNSQKTGSILNYEDLKAKFRSHFSQQKKFTKTHLVVHNIKQREGESTRAFITRYTDDTLQILGLHEEQRISGLVHSLRTRSLVEHLSTDLPSTYKGLMEKTYTWVEAREVATNGVLNDRRDGFERSKKSSWDNNRG</sequence>
<reference evidence="3" key="2">
    <citation type="submission" date="2022-01" db="EMBL/GenBank/DDBJ databases">
        <authorList>
            <person name="Yamashiro T."/>
            <person name="Shiraishi A."/>
            <person name="Satake H."/>
            <person name="Nakayama K."/>
        </authorList>
    </citation>
    <scope>NUCLEOTIDE SEQUENCE</scope>
</reference>
<keyword evidence="4" id="KW-1185">Reference proteome</keyword>
<name>A0ABQ4WZ96_9ASTR</name>
<keyword evidence="3" id="KW-0695">RNA-directed DNA polymerase</keyword>
<feature type="compositionally biased region" description="Pro residues" evidence="1">
    <location>
        <begin position="1"/>
        <end position="13"/>
    </location>
</feature>
<protein>
    <submittedName>
        <fullName evidence="3">Reverse transcriptase domain-containing protein</fullName>
    </submittedName>
</protein>